<dbReference type="Pfam" id="PF00149">
    <property type="entry name" value="Metallophos"/>
    <property type="match status" value="1"/>
</dbReference>
<dbReference type="GO" id="GO:0006685">
    <property type="term" value="P:sphingomyelin catabolic process"/>
    <property type="evidence" value="ECO:0007669"/>
    <property type="project" value="InterPro"/>
</dbReference>
<evidence type="ECO:0000256" key="1">
    <source>
        <dbReference type="ARBA" id="ARBA00022801"/>
    </source>
</evidence>
<feature type="binding site" evidence="3">
    <location>
        <position position="375"/>
    </location>
    <ligand>
        <name>Zn(2+)</name>
        <dbReference type="ChEBI" id="CHEBI:29105"/>
        <label>2</label>
    </ligand>
</feature>
<keyword evidence="3" id="KW-0479">Metal-binding</keyword>
<feature type="disulfide bond" evidence="4">
    <location>
        <begin position="144"/>
        <end position="168"/>
    </location>
</feature>
<organism evidence="6 7">
    <name type="scientific">Penicillium cf. viridicatum</name>
    <dbReference type="NCBI Taxonomy" id="2972119"/>
    <lineage>
        <taxon>Eukaryota</taxon>
        <taxon>Fungi</taxon>
        <taxon>Dikarya</taxon>
        <taxon>Ascomycota</taxon>
        <taxon>Pezizomycotina</taxon>
        <taxon>Eurotiomycetes</taxon>
        <taxon>Eurotiomycetidae</taxon>
        <taxon>Eurotiales</taxon>
        <taxon>Aspergillaceae</taxon>
        <taxon>Penicillium</taxon>
    </lineage>
</organism>
<dbReference type="GO" id="GO:0016020">
    <property type="term" value="C:membrane"/>
    <property type="evidence" value="ECO:0007669"/>
    <property type="project" value="GOC"/>
</dbReference>
<feature type="binding site" evidence="3">
    <location>
        <position position="377"/>
    </location>
    <ligand>
        <name>Zn(2+)</name>
        <dbReference type="ChEBI" id="CHEBI:29105"/>
        <label>1</label>
    </ligand>
</feature>
<dbReference type="InterPro" id="IPR041805">
    <property type="entry name" value="ASMase/PPN1_MPP"/>
</dbReference>
<comment type="caution">
    <text evidence="6">The sequence shown here is derived from an EMBL/GenBank/DDBJ whole genome shotgun (WGS) entry which is preliminary data.</text>
</comment>
<keyword evidence="7" id="KW-1185">Reference proteome</keyword>
<protein>
    <recommendedName>
        <fullName evidence="5">Calcineurin-like phosphoesterase domain-containing protein</fullName>
    </recommendedName>
</protein>
<dbReference type="OrthoDB" id="282973at2759"/>
<feature type="binding site" evidence="3">
    <location>
        <position position="123"/>
    </location>
    <ligand>
        <name>Zn(2+)</name>
        <dbReference type="ChEBI" id="CHEBI:29105"/>
        <label>1</label>
    </ligand>
</feature>
<keyword evidence="3" id="KW-0862">Zinc</keyword>
<feature type="binding site" evidence="3">
    <location>
        <position position="234"/>
    </location>
    <ligand>
        <name>Zn(2+)</name>
        <dbReference type="ChEBI" id="CHEBI:29105"/>
        <label>2</label>
    </ligand>
</feature>
<feature type="disulfide bond" evidence="4">
    <location>
        <begin position="509"/>
        <end position="513"/>
    </location>
</feature>
<feature type="binding site" evidence="3">
    <location>
        <position position="195"/>
    </location>
    <ligand>
        <name>Zn(2+)</name>
        <dbReference type="ChEBI" id="CHEBI:29105"/>
        <label>2</label>
    </ligand>
</feature>
<keyword evidence="1" id="KW-0378">Hydrolase</keyword>
<dbReference type="CDD" id="cd00842">
    <property type="entry name" value="MPP_ASMase"/>
    <property type="match status" value="1"/>
</dbReference>
<dbReference type="PANTHER" id="PTHR10340:SF34">
    <property type="entry name" value="SPHINGOMYELIN PHOSPHODIESTERASE"/>
    <property type="match status" value="1"/>
</dbReference>
<dbReference type="AlphaFoldDB" id="A0A9W9MEW9"/>
<keyword evidence="2" id="KW-0325">Glycoprotein</keyword>
<evidence type="ECO:0000256" key="2">
    <source>
        <dbReference type="ARBA" id="ARBA00023180"/>
    </source>
</evidence>
<feature type="disulfide bond" evidence="4">
    <location>
        <begin position="138"/>
        <end position="143"/>
    </location>
</feature>
<proteinExistence type="predicted"/>
<dbReference type="GO" id="GO:0004767">
    <property type="term" value="F:sphingomyelin phosphodiesterase activity"/>
    <property type="evidence" value="ECO:0007669"/>
    <property type="project" value="InterPro"/>
</dbReference>
<feature type="non-terminal residue" evidence="6">
    <location>
        <position position="1"/>
    </location>
</feature>
<dbReference type="GO" id="GO:0046872">
    <property type="term" value="F:metal ion binding"/>
    <property type="evidence" value="ECO:0007669"/>
    <property type="project" value="UniProtKB-KW"/>
</dbReference>
<gene>
    <name evidence="6" type="ORF">N7449_008186</name>
</gene>
<feature type="binding site" evidence="3">
    <location>
        <position position="341"/>
    </location>
    <ligand>
        <name>Zn(2+)</name>
        <dbReference type="ChEBI" id="CHEBI:29105"/>
        <label>2</label>
    </ligand>
</feature>
<dbReference type="PANTHER" id="PTHR10340">
    <property type="entry name" value="SPHINGOMYELIN PHOSPHODIESTERASE"/>
    <property type="match status" value="1"/>
</dbReference>
<evidence type="ECO:0000256" key="3">
    <source>
        <dbReference type="PIRSR" id="PIRSR000948-1"/>
    </source>
</evidence>
<evidence type="ECO:0000313" key="6">
    <source>
        <dbReference type="EMBL" id="KAJ5197707.1"/>
    </source>
</evidence>
<keyword evidence="4" id="KW-1015">Disulfide bond</keyword>
<evidence type="ECO:0000256" key="4">
    <source>
        <dbReference type="PIRSR" id="PIRSR000948-2"/>
    </source>
</evidence>
<dbReference type="InterPro" id="IPR029052">
    <property type="entry name" value="Metallo-depent_PP-like"/>
</dbReference>
<reference evidence="6" key="1">
    <citation type="submission" date="2022-11" db="EMBL/GenBank/DDBJ databases">
        <authorList>
            <person name="Petersen C."/>
        </authorList>
    </citation>
    <scope>NUCLEOTIDE SEQUENCE</scope>
    <source>
        <strain evidence="6">IBT 20477</strain>
    </source>
</reference>
<dbReference type="SUPFAM" id="SSF56300">
    <property type="entry name" value="Metallo-dependent phosphatases"/>
    <property type="match status" value="1"/>
</dbReference>
<dbReference type="Gene3D" id="3.60.21.10">
    <property type="match status" value="1"/>
</dbReference>
<dbReference type="InterPro" id="IPR011160">
    <property type="entry name" value="Sphingomy_PDE"/>
</dbReference>
<feature type="disulfide bond" evidence="4">
    <location>
        <begin position="25"/>
        <end position="38"/>
    </location>
</feature>
<feature type="domain" description="Calcineurin-like phosphoesterase" evidence="5">
    <location>
        <begin position="116"/>
        <end position="377"/>
    </location>
</feature>
<dbReference type="PIRSF" id="PIRSF000948">
    <property type="entry name" value="Sphingomy_PDE"/>
    <property type="match status" value="1"/>
</dbReference>
<feature type="binding site" evidence="3">
    <location>
        <position position="125"/>
    </location>
    <ligand>
        <name>Zn(2+)</name>
        <dbReference type="ChEBI" id="CHEBI:29105"/>
        <label>1</label>
    </ligand>
</feature>
<name>A0A9W9MEW9_9EURO</name>
<dbReference type="EMBL" id="JAPQKQ010000005">
    <property type="protein sequence ID" value="KAJ5197707.1"/>
    <property type="molecule type" value="Genomic_DNA"/>
</dbReference>
<evidence type="ECO:0000313" key="7">
    <source>
        <dbReference type="Proteomes" id="UP001150942"/>
    </source>
</evidence>
<comment type="cofactor">
    <cofactor evidence="3">
        <name>Zn(2+)</name>
        <dbReference type="ChEBI" id="CHEBI:29105"/>
    </cofactor>
    <text evidence="3">Binds 2 Zn(2+) ions per subunit.</text>
</comment>
<evidence type="ECO:0000259" key="5">
    <source>
        <dbReference type="Pfam" id="PF00149"/>
    </source>
</evidence>
<reference evidence="6" key="2">
    <citation type="journal article" date="2023" name="IMA Fungus">
        <title>Comparative genomic study of the Penicillium genus elucidates a diverse pangenome and 15 lateral gene transfer events.</title>
        <authorList>
            <person name="Petersen C."/>
            <person name="Sorensen T."/>
            <person name="Nielsen M.R."/>
            <person name="Sondergaard T.E."/>
            <person name="Sorensen J.L."/>
            <person name="Fitzpatrick D.A."/>
            <person name="Frisvad J.C."/>
            <person name="Nielsen K.L."/>
        </authorList>
    </citation>
    <scope>NUCLEOTIDE SEQUENCE</scope>
    <source>
        <strain evidence="6">IBT 20477</strain>
    </source>
</reference>
<sequence>ATLAYLKSIAFLGDNAFVKIAQQSCGESLLQKDDNGICQDTVALQGPVLADTLRNIEPTSRAAILLCIGLMGICEYPSVSLFNVSFPTEGESQGSAASNRPLVAERTSKSKIPAPLRIAHFSDIHVDQLYVTGSNANCSKPMCCRNYTLADEPNNNDAPAGPFGDHNCGAPPSLEESMYAAIHEISPDFSIFTGDIVDHGIWNTSADHNTMEIRSSYCAMANAGMQVVYSTLGNHEMSPANALPPLKLGKGAEWLFNLASQVWSRFVETPSEDIEKFGRYSVRHPGSNLRIIAINTNIYYRFNFWMYQAMDEYDPDNQLQWLVDELDWAERHGERVYIIGHMPMGSSDSFHDTSNYFDQIINRYKSTISATFFGHTHLDQFQISYSDYQAREAKNAVSVSHISPSMAPLSGMPAFRIYTVDPMTFGILDIETYTADMDKEEFQIQPVWTKSYSVKEACGSLVDPLLDLSPTSELTAEFFHNLTIILESNENAFQDYWARRSRGWNVQSCDSECRKQEICQLRAARSQDNCHKPTVNNLFGARCQPEAPSAQWAGRDFLAQIQGCRRRFRSEYRQESPICLSRDPEKVVER</sequence>
<dbReference type="InterPro" id="IPR004843">
    <property type="entry name" value="Calcineurin-like_PHP"/>
</dbReference>
<accession>A0A9W9MEW9</accession>
<dbReference type="Proteomes" id="UP001150942">
    <property type="component" value="Unassembled WGS sequence"/>
</dbReference>
<feature type="binding site" evidence="3">
    <location>
        <position position="195"/>
    </location>
    <ligand>
        <name>Zn(2+)</name>
        <dbReference type="ChEBI" id="CHEBI:29105"/>
        <label>1</label>
    </ligand>
</feature>